<keyword evidence="1" id="KW-0732">Signal</keyword>
<organism evidence="2 3">
    <name type="scientific">Potamilus streckersoni</name>
    <dbReference type="NCBI Taxonomy" id="2493646"/>
    <lineage>
        <taxon>Eukaryota</taxon>
        <taxon>Metazoa</taxon>
        <taxon>Spiralia</taxon>
        <taxon>Lophotrochozoa</taxon>
        <taxon>Mollusca</taxon>
        <taxon>Bivalvia</taxon>
        <taxon>Autobranchia</taxon>
        <taxon>Heteroconchia</taxon>
        <taxon>Palaeoheterodonta</taxon>
        <taxon>Unionida</taxon>
        <taxon>Unionoidea</taxon>
        <taxon>Unionidae</taxon>
        <taxon>Ambleminae</taxon>
        <taxon>Lampsilini</taxon>
        <taxon>Potamilus</taxon>
    </lineage>
</organism>
<feature type="signal peptide" evidence="1">
    <location>
        <begin position="1"/>
        <end position="26"/>
    </location>
</feature>
<dbReference type="AlphaFoldDB" id="A0AAE0RYX5"/>
<dbReference type="Proteomes" id="UP001195483">
    <property type="component" value="Unassembled WGS sequence"/>
</dbReference>
<sequence>MKVRKVLSVLFLVVAGLLASQSAAKAQLKPLTFSLEKDSAGKDTRWIRFLFLGQFQANIPLEDYGTGVGGFRSKNEGGSLQFLARRMRFLTLVQASPDDVILFHIGVNNQGVASGGAPGEPTGPGKKPQLFIHDFTYDRRLVSGPDGSLFLGAGLNYWNGLNRYSSASGLNFVGIDLLFEELPFIETTDQCARKFGLYAKGNISSLLYRISLDFPFQPAASATVAPSPAGLNPTGFSAAALTALAPILPNVPFIDITSVGDIAYFNPAVATKMIQGYFAWNFFDKEVYTIPYTVGTYLGARKVFNVGAGFFVFPDGMLYKKSVSQVTAEANVISGLVAQNRLTSEQANQFLLLASKSEAPKAVTSWGASVDVYADIPLGEKAADGVFTGYLMYQYLYMGPNYYRPVGDAALIVTGHSFLAQASYITGSYLPVKLGIYAQFTGVIPQVEGNILTSSYFAKLRENGMWISYEGGLSWFISGHGARITVAYRASSRSVFGAAGVAGTIKHSDMTSRIFAQFTFAI</sequence>
<reference evidence="2" key="1">
    <citation type="journal article" date="2021" name="Genome Biol. Evol.">
        <title>A High-Quality Reference Genome for a Parasitic Bivalve with Doubly Uniparental Inheritance (Bivalvia: Unionida).</title>
        <authorList>
            <person name="Smith C.H."/>
        </authorList>
    </citation>
    <scope>NUCLEOTIDE SEQUENCE</scope>
    <source>
        <strain evidence="2">CHS0354</strain>
    </source>
</reference>
<keyword evidence="3" id="KW-1185">Reference proteome</keyword>
<feature type="chain" id="PRO_5042127005" evidence="1">
    <location>
        <begin position="27"/>
        <end position="522"/>
    </location>
</feature>
<name>A0AAE0RYX5_9BIVA</name>
<dbReference type="EMBL" id="JAEAOA010001427">
    <property type="protein sequence ID" value="KAK3582207.1"/>
    <property type="molecule type" value="Genomic_DNA"/>
</dbReference>
<evidence type="ECO:0000256" key="1">
    <source>
        <dbReference type="SAM" id="SignalP"/>
    </source>
</evidence>
<protein>
    <submittedName>
        <fullName evidence="2">Uncharacterized protein</fullName>
    </submittedName>
</protein>
<evidence type="ECO:0000313" key="3">
    <source>
        <dbReference type="Proteomes" id="UP001195483"/>
    </source>
</evidence>
<proteinExistence type="predicted"/>
<accession>A0AAE0RYX5</accession>
<evidence type="ECO:0000313" key="2">
    <source>
        <dbReference type="EMBL" id="KAK3582207.1"/>
    </source>
</evidence>
<comment type="caution">
    <text evidence="2">The sequence shown here is derived from an EMBL/GenBank/DDBJ whole genome shotgun (WGS) entry which is preliminary data.</text>
</comment>
<reference evidence="2" key="2">
    <citation type="journal article" date="2021" name="Genome Biol. Evol.">
        <title>Developing a high-quality reference genome for a parasitic bivalve with doubly uniparental inheritance (Bivalvia: Unionida).</title>
        <authorList>
            <person name="Smith C.H."/>
        </authorList>
    </citation>
    <scope>NUCLEOTIDE SEQUENCE</scope>
    <source>
        <strain evidence="2">CHS0354</strain>
        <tissue evidence="2">Mantle</tissue>
    </source>
</reference>
<reference evidence="2" key="3">
    <citation type="submission" date="2023-05" db="EMBL/GenBank/DDBJ databases">
        <authorList>
            <person name="Smith C.H."/>
        </authorList>
    </citation>
    <scope>NUCLEOTIDE SEQUENCE</scope>
    <source>
        <strain evidence="2">CHS0354</strain>
        <tissue evidence="2">Mantle</tissue>
    </source>
</reference>
<gene>
    <name evidence="2" type="ORF">CHS0354_023743</name>
</gene>